<keyword evidence="6" id="KW-0406">Ion transport</keyword>
<dbReference type="InterPro" id="IPR044849">
    <property type="entry name" value="CASTOR/POLLUX/SYM8-like"/>
</dbReference>
<comment type="subcellular location">
    <subcellularLocation>
        <location evidence="1">Endomembrane system</location>
        <topology evidence="1">Multi-pass membrane protein</topology>
    </subcellularLocation>
</comment>
<evidence type="ECO:0000256" key="5">
    <source>
        <dbReference type="ARBA" id="ARBA00022989"/>
    </source>
</evidence>
<keyword evidence="7 8" id="KW-0472">Membrane</keyword>
<dbReference type="AlphaFoldDB" id="A0A6J7LKR1"/>
<dbReference type="InterPro" id="IPR003148">
    <property type="entry name" value="RCK_N"/>
</dbReference>
<dbReference type="PROSITE" id="PS51201">
    <property type="entry name" value="RCK_N"/>
    <property type="match status" value="1"/>
</dbReference>
<dbReference type="GO" id="GO:0012505">
    <property type="term" value="C:endomembrane system"/>
    <property type="evidence" value="ECO:0007669"/>
    <property type="project" value="UniProtKB-SubCell"/>
</dbReference>
<dbReference type="PANTHER" id="PTHR31563:SF10">
    <property type="entry name" value="ION CHANNEL POLLUX-RELATED"/>
    <property type="match status" value="1"/>
</dbReference>
<evidence type="ECO:0000256" key="8">
    <source>
        <dbReference type="SAM" id="Phobius"/>
    </source>
</evidence>
<sequence>MSTKFTVKQRLRYRIDNTLARGVGMVLLWLGILTALFVVIVAGIIQITGIGPSDSSTSLTEGIWLAITRSLDPGTFSGDEGDKFRLGMLAVTLIGIFLGATIIGIISSGIDSRLETLRRGRSAVVEVGHTLIVGRSDKLSVVISELVEANRSERGRAIVVLTADDPVEVTDDIRRDVKDLGTSRLVVRSGTPTRVNDLARMNPQDAKSVIVLSPDDDTARAYLVKVVLGLNQLIPAGSPTTIVAEAGDVEVADALKESLGSRLITVIPSAIVARITAQVSRTSGLGAVYQELLDFDGDEMYIVPIPDHWVGASFGQLTMASSKATIIGLQRADGSVSLTVGAEAIVNAGDKAIGIAEDDSVFALDREPEPWARPADHPMMAIEKIRERTLIVGWSPVATLVVKEIENHVASGSELVVLIDPDNHEADEVRAELEEAGLVRQIFTINSGSTISRSVLAEVMGGETFDHVMILCERSEFDLDEADARVLLTLMHVRAIAPDTSSNVIAELADPNDVELGRQGDSSEFIVSMQLISLLLAQLSESPHLSDVFADLFDGTGAAVAMHPVERYVPLGESDFDSVIAAARNWGVVAIGYRTAGAGDQSVALAGGIRVNPPKYEKVRFQAGDMVVVIASTEA</sequence>
<evidence type="ECO:0000256" key="3">
    <source>
        <dbReference type="ARBA" id="ARBA00022448"/>
    </source>
</evidence>
<organism evidence="10">
    <name type="scientific">freshwater metagenome</name>
    <dbReference type="NCBI Taxonomy" id="449393"/>
    <lineage>
        <taxon>unclassified sequences</taxon>
        <taxon>metagenomes</taxon>
        <taxon>ecological metagenomes</taxon>
    </lineage>
</organism>
<dbReference type="GO" id="GO:0006813">
    <property type="term" value="P:potassium ion transport"/>
    <property type="evidence" value="ECO:0007669"/>
    <property type="project" value="InterPro"/>
</dbReference>
<evidence type="ECO:0000256" key="2">
    <source>
        <dbReference type="ARBA" id="ARBA00008577"/>
    </source>
</evidence>
<reference evidence="10" key="1">
    <citation type="submission" date="2020-05" db="EMBL/GenBank/DDBJ databases">
        <authorList>
            <person name="Chiriac C."/>
            <person name="Salcher M."/>
            <person name="Ghai R."/>
            <person name="Kavagutti S V."/>
        </authorList>
    </citation>
    <scope>NUCLEOTIDE SEQUENCE</scope>
</reference>
<dbReference type="EMBL" id="CAFBNE010000149">
    <property type="protein sequence ID" value="CAB4967792.1"/>
    <property type="molecule type" value="Genomic_DNA"/>
</dbReference>
<keyword evidence="4 8" id="KW-0812">Transmembrane</keyword>
<feature type="transmembrane region" description="Helical" evidence="8">
    <location>
        <begin position="86"/>
        <end position="110"/>
    </location>
</feature>
<dbReference type="Pfam" id="PF22614">
    <property type="entry name" value="Slo-like_RCK"/>
    <property type="match status" value="1"/>
</dbReference>
<evidence type="ECO:0000259" key="9">
    <source>
        <dbReference type="PROSITE" id="PS51201"/>
    </source>
</evidence>
<evidence type="ECO:0000313" key="10">
    <source>
        <dbReference type="EMBL" id="CAB4967792.1"/>
    </source>
</evidence>
<dbReference type="InterPro" id="IPR010420">
    <property type="entry name" value="CASTOR/POLLUX/SYM8_dom"/>
</dbReference>
<feature type="domain" description="RCK N-terminal" evidence="9">
    <location>
        <begin position="386"/>
        <end position="527"/>
    </location>
</feature>
<proteinExistence type="inferred from homology"/>
<evidence type="ECO:0000256" key="6">
    <source>
        <dbReference type="ARBA" id="ARBA00023065"/>
    </source>
</evidence>
<keyword evidence="5 8" id="KW-1133">Transmembrane helix</keyword>
<name>A0A6J7LKR1_9ZZZZ</name>
<gene>
    <name evidence="10" type="ORF">UFOPK3772_03032</name>
</gene>
<protein>
    <submittedName>
        <fullName evidence="10">Unannotated protein</fullName>
    </submittedName>
</protein>
<evidence type="ECO:0000256" key="4">
    <source>
        <dbReference type="ARBA" id="ARBA00022692"/>
    </source>
</evidence>
<keyword evidence="3" id="KW-0813">Transport</keyword>
<dbReference type="Gene3D" id="3.40.50.720">
    <property type="entry name" value="NAD(P)-binding Rossmann-like Domain"/>
    <property type="match status" value="2"/>
</dbReference>
<dbReference type="Pfam" id="PF06241">
    <property type="entry name" value="Castor_Poll_mid"/>
    <property type="match status" value="1"/>
</dbReference>
<evidence type="ECO:0000256" key="7">
    <source>
        <dbReference type="ARBA" id="ARBA00023136"/>
    </source>
</evidence>
<accession>A0A6J7LKR1</accession>
<comment type="similarity">
    <text evidence="2">Belongs to the castor/pollux (TC 1.A.1.23) family.</text>
</comment>
<feature type="transmembrane region" description="Helical" evidence="8">
    <location>
        <begin position="21"/>
        <end position="45"/>
    </location>
</feature>
<evidence type="ECO:0000256" key="1">
    <source>
        <dbReference type="ARBA" id="ARBA00004127"/>
    </source>
</evidence>
<dbReference type="PANTHER" id="PTHR31563">
    <property type="entry name" value="ION CHANNEL POLLUX-RELATED"/>
    <property type="match status" value="1"/>
</dbReference>